<dbReference type="InterPro" id="IPR010426">
    <property type="entry name" value="MTTB_MeTrfase"/>
</dbReference>
<evidence type="ECO:0000313" key="4">
    <source>
        <dbReference type="EMBL" id="SVA41156.1"/>
    </source>
</evidence>
<evidence type="ECO:0000256" key="1">
    <source>
        <dbReference type="ARBA" id="ARBA00007137"/>
    </source>
</evidence>
<dbReference type="PIRSF" id="PIRSF037567">
    <property type="entry name" value="MTTB_MeTrfase"/>
    <property type="match status" value="1"/>
</dbReference>
<comment type="similarity">
    <text evidence="1">Belongs to the trimethylamine methyltransferase family.</text>
</comment>
<dbReference type="AlphaFoldDB" id="A0A381VLF9"/>
<evidence type="ECO:0000256" key="3">
    <source>
        <dbReference type="ARBA" id="ARBA00022679"/>
    </source>
</evidence>
<feature type="non-terminal residue" evidence="4">
    <location>
        <position position="502"/>
    </location>
</feature>
<protein>
    <recommendedName>
        <fullName evidence="5">Methyltransferase</fullName>
    </recommendedName>
</protein>
<dbReference type="GO" id="GO:0008168">
    <property type="term" value="F:methyltransferase activity"/>
    <property type="evidence" value="ECO:0007669"/>
    <property type="project" value="UniProtKB-KW"/>
</dbReference>
<evidence type="ECO:0000256" key="2">
    <source>
        <dbReference type="ARBA" id="ARBA00022603"/>
    </source>
</evidence>
<gene>
    <name evidence="4" type="ORF">METZ01_LOCUS94010</name>
</gene>
<evidence type="ECO:0008006" key="5">
    <source>
        <dbReference type="Google" id="ProtNLM"/>
    </source>
</evidence>
<keyword evidence="3" id="KW-0808">Transferase</keyword>
<dbReference type="InterPro" id="IPR038601">
    <property type="entry name" value="MttB-like_sf"/>
</dbReference>
<proteinExistence type="inferred from homology"/>
<dbReference type="Pfam" id="PF06253">
    <property type="entry name" value="MTTB"/>
    <property type="match status" value="1"/>
</dbReference>
<name>A0A381VLF9_9ZZZZ</name>
<sequence length="502" mass="56023">MSRRNTRKKPKKSSIAQLPWHEVVTKFSPLMIISQDEIESIHHASLDVLENVGMKVLHGDARKVFKKAGLDVDESTQMVYFDRDLVSKKIMEPPKEFTLRARNPKRDIKVGGNHIVFSAVGGPAYCSDLDRGRRRGSFEDLQNYMKLIQSLNIIHQEGGMSFETIELPPETRYLDLYLAQFQLLDKNCQAYPMGTERTRDCIDMHCIALECTREELAINPSVMGIINTNSPMQLDIPMSEAAIELASSAQVTCITPFTLSGAMAPIKQAGTLVQQNAEVLALVTLTQLVRPGAPIMYGSFSSNVDMRSGSPAFGTPEYIRSTIASGQLARFYGFPYRSSNTNASNAVDAQAVYESSMSLWATVMSHANLVNHAAGWLESGLTASFEKLIIDAEMLQIMSESLKPIEINSENLGVETIKSVGPGGHFFATDQTLDHYATEFYTPMISDWNNFENWEKNGSITTTQRANKAWKTLLKEYQQPKLDPSVNEALIAFVEKRKEEII</sequence>
<dbReference type="EMBL" id="UINC01009173">
    <property type="protein sequence ID" value="SVA41156.1"/>
    <property type="molecule type" value="Genomic_DNA"/>
</dbReference>
<organism evidence="4">
    <name type="scientific">marine metagenome</name>
    <dbReference type="NCBI Taxonomy" id="408172"/>
    <lineage>
        <taxon>unclassified sequences</taxon>
        <taxon>metagenomes</taxon>
        <taxon>ecological metagenomes</taxon>
    </lineage>
</organism>
<dbReference type="GO" id="GO:0032259">
    <property type="term" value="P:methylation"/>
    <property type="evidence" value="ECO:0007669"/>
    <property type="project" value="UniProtKB-KW"/>
</dbReference>
<dbReference type="Gene3D" id="3.20.20.480">
    <property type="entry name" value="Trimethylamine methyltransferase-like"/>
    <property type="match status" value="1"/>
</dbReference>
<feature type="non-terminal residue" evidence="4">
    <location>
        <position position="1"/>
    </location>
</feature>
<accession>A0A381VLF9</accession>
<dbReference type="GO" id="GO:0015948">
    <property type="term" value="P:methanogenesis"/>
    <property type="evidence" value="ECO:0007669"/>
    <property type="project" value="InterPro"/>
</dbReference>
<keyword evidence="2" id="KW-0489">Methyltransferase</keyword>
<reference evidence="4" key="1">
    <citation type="submission" date="2018-05" db="EMBL/GenBank/DDBJ databases">
        <authorList>
            <person name="Lanie J.A."/>
            <person name="Ng W.-L."/>
            <person name="Kazmierczak K.M."/>
            <person name="Andrzejewski T.M."/>
            <person name="Davidsen T.M."/>
            <person name="Wayne K.J."/>
            <person name="Tettelin H."/>
            <person name="Glass J.I."/>
            <person name="Rusch D."/>
            <person name="Podicherti R."/>
            <person name="Tsui H.-C.T."/>
            <person name="Winkler M.E."/>
        </authorList>
    </citation>
    <scope>NUCLEOTIDE SEQUENCE</scope>
</reference>